<feature type="domain" description="PTS EIIA type-2" evidence="6">
    <location>
        <begin position="3"/>
        <end position="148"/>
    </location>
</feature>
<dbReference type="Proteomes" id="UP000712527">
    <property type="component" value="Unassembled WGS sequence"/>
</dbReference>
<accession>A0ABS2EZZ3</accession>
<evidence type="ECO:0000259" key="6">
    <source>
        <dbReference type="PROSITE" id="PS51094"/>
    </source>
</evidence>
<protein>
    <submittedName>
        <fullName evidence="7">PTS sugar transporter subunit IIA</fullName>
    </submittedName>
</protein>
<dbReference type="Pfam" id="PF00359">
    <property type="entry name" value="PTS_EIIA_2"/>
    <property type="match status" value="1"/>
</dbReference>
<evidence type="ECO:0000256" key="2">
    <source>
        <dbReference type="ARBA" id="ARBA00022553"/>
    </source>
</evidence>
<dbReference type="Gene3D" id="3.40.930.10">
    <property type="entry name" value="Mannitol-specific EII, Chain A"/>
    <property type="match status" value="1"/>
</dbReference>
<evidence type="ECO:0000256" key="4">
    <source>
        <dbReference type="ARBA" id="ARBA00022679"/>
    </source>
</evidence>
<dbReference type="RefSeq" id="WP_204792656.1">
    <property type="nucleotide sequence ID" value="NZ_JACSNQ010000002.1"/>
</dbReference>
<dbReference type="InterPro" id="IPR051541">
    <property type="entry name" value="PTS_SugarTrans_NitroReg"/>
</dbReference>
<keyword evidence="5" id="KW-0598">Phosphotransferase system</keyword>
<reference evidence="7 8" key="1">
    <citation type="journal article" date="2021" name="Sci. Rep.">
        <title>The distribution of antibiotic resistance genes in chicken gut microbiota commensals.</title>
        <authorList>
            <person name="Juricova H."/>
            <person name="Matiasovicova J."/>
            <person name="Kubasova T."/>
            <person name="Cejkova D."/>
            <person name="Rychlik I."/>
        </authorList>
    </citation>
    <scope>NUCLEOTIDE SEQUENCE [LARGE SCALE GENOMIC DNA]</scope>
    <source>
        <strain evidence="7 8">An794</strain>
    </source>
</reference>
<dbReference type="InterPro" id="IPR004715">
    <property type="entry name" value="PTS_IIA_fruc"/>
</dbReference>
<organism evidence="7 8">
    <name type="scientific">Olsenella profusa</name>
    <dbReference type="NCBI Taxonomy" id="138595"/>
    <lineage>
        <taxon>Bacteria</taxon>
        <taxon>Bacillati</taxon>
        <taxon>Actinomycetota</taxon>
        <taxon>Coriobacteriia</taxon>
        <taxon>Coriobacteriales</taxon>
        <taxon>Atopobiaceae</taxon>
        <taxon>Olsenella</taxon>
    </lineage>
</organism>
<dbReference type="InterPro" id="IPR002178">
    <property type="entry name" value="PTS_EIIA_type-2_dom"/>
</dbReference>
<evidence type="ECO:0000313" key="7">
    <source>
        <dbReference type="EMBL" id="MBM6774296.1"/>
    </source>
</evidence>
<evidence type="ECO:0000256" key="3">
    <source>
        <dbReference type="ARBA" id="ARBA00022597"/>
    </source>
</evidence>
<dbReference type="PANTHER" id="PTHR47738">
    <property type="entry name" value="PTS SYSTEM FRUCTOSE-LIKE EIIA COMPONENT-RELATED"/>
    <property type="match status" value="1"/>
</dbReference>
<gene>
    <name evidence="7" type="ORF">H9X80_01845</name>
</gene>
<evidence type="ECO:0000256" key="5">
    <source>
        <dbReference type="ARBA" id="ARBA00022683"/>
    </source>
</evidence>
<evidence type="ECO:0000313" key="8">
    <source>
        <dbReference type="Proteomes" id="UP000712527"/>
    </source>
</evidence>
<name>A0ABS2EZZ3_9ACTN</name>
<keyword evidence="1" id="KW-0813">Transport</keyword>
<comment type="caution">
    <text evidence="7">The sequence shown here is derived from an EMBL/GenBank/DDBJ whole genome shotgun (WGS) entry which is preliminary data.</text>
</comment>
<evidence type="ECO:0000256" key="1">
    <source>
        <dbReference type="ARBA" id="ARBA00022448"/>
    </source>
</evidence>
<sequence>MSEFVPVSNVLLDQSASSVDEVLRLLAKKAVELGFATDADAVYEAFKAREAEGTTGMTGGFAIPHAKSDAISKAGMIVVKFTEGIEWASMDDTPITCAIAILTPAAEAGTTHLQLLSKTAVMLMNEGFRSNVQGAASAEEIARLINEGLEEE</sequence>
<keyword evidence="8" id="KW-1185">Reference proteome</keyword>
<keyword evidence="3 7" id="KW-0762">Sugar transport</keyword>
<dbReference type="NCBIfam" id="TIGR00848">
    <property type="entry name" value="fruA"/>
    <property type="match status" value="1"/>
</dbReference>
<proteinExistence type="predicted"/>
<dbReference type="SUPFAM" id="SSF55804">
    <property type="entry name" value="Phoshotransferase/anion transport protein"/>
    <property type="match status" value="1"/>
</dbReference>
<dbReference type="PANTHER" id="PTHR47738:SF1">
    <property type="entry name" value="NITROGEN REGULATORY PROTEIN"/>
    <property type="match status" value="1"/>
</dbReference>
<keyword evidence="2" id="KW-0597">Phosphoprotein</keyword>
<dbReference type="EMBL" id="JACSNQ010000002">
    <property type="protein sequence ID" value="MBM6774296.1"/>
    <property type="molecule type" value="Genomic_DNA"/>
</dbReference>
<dbReference type="InterPro" id="IPR016152">
    <property type="entry name" value="PTrfase/Anion_transptr"/>
</dbReference>
<dbReference type="CDD" id="cd00211">
    <property type="entry name" value="PTS_IIA_fru"/>
    <property type="match status" value="1"/>
</dbReference>
<dbReference type="PROSITE" id="PS51094">
    <property type="entry name" value="PTS_EIIA_TYPE_2"/>
    <property type="match status" value="1"/>
</dbReference>
<keyword evidence="4" id="KW-0808">Transferase</keyword>